<reference evidence="1 2" key="1">
    <citation type="submission" date="2022-10" db="EMBL/GenBank/DDBJ databases">
        <title>High-quality genome sequences of two octocoral-associated bacteria, Endozoicomonas euniceicola EF212 and Endozoicomonas gorgoniicola PS125.</title>
        <authorList>
            <person name="Chiou Y.-J."/>
            <person name="Chen Y.-H."/>
        </authorList>
    </citation>
    <scope>NUCLEOTIDE SEQUENCE [LARGE SCALE GENOMIC DNA]</scope>
    <source>
        <strain evidence="1 2">PS125</strain>
    </source>
</reference>
<sequence>MNIYLDLDGEIDPLIAGLKGSPDKVSKATKRALGKLAKFAERNVLREVSRQVGVTAKLIKELGRVRASLKKATNRDTGEYELVVWLGIFDIPAHKLGTPRQTRAGVRTGKHFWQGAFLFQPVNAPKAMVFKRAVNWKHKQQRSRKSGRLMWIGLPIEKQSLPIYQQAETALANMEPLLLERFSTLLQQELNYAFNIESR</sequence>
<evidence type="ECO:0000313" key="2">
    <source>
        <dbReference type="Proteomes" id="UP001209854"/>
    </source>
</evidence>
<dbReference type="Proteomes" id="UP001209854">
    <property type="component" value="Unassembled WGS sequence"/>
</dbReference>
<proteinExistence type="predicted"/>
<accession>A0ABT3MV76</accession>
<keyword evidence="2" id="KW-1185">Reference proteome</keyword>
<organism evidence="1 2">
    <name type="scientific">Endozoicomonas gorgoniicola</name>
    <dbReference type="NCBI Taxonomy" id="1234144"/>
    <lineage>
        <taxon>Bacteria</taxon>
        <taxon>Pseudomonadati</taxon>
        <taxon>Pseudomonadota</taxon>
        <taxon>Gammaproteobacteria</taxon>
        <taxon>Oceanospirillales</taxon>
        <taxon>Endozoicomonadaceae</taxon>
        <taxon>Endozoicomonas</taxon>
    </lineage>
</organism>
<dbReference type="EMBL" id="JAPFCC010000001">
    <property type="protein sequence ID" value="MCW7553297.1"/>
    <property type="molecule type" value="Genomic_DNA"/>
</dbReference>
<name>A0ABT3MV76_9GAMM</name>
<protein>
    <submittedName>
        <fullName evidence="1">Phage tail protein</fullName>
    </submittedName>
</protein>
<comment type="caution">
    <text evidence="1">The sequence shown here is derived from an EMBL/GenBank/DDBJ whole genome shotgun (WGS) entry which is preliminary data.</text>
</comment>
<gene>
    <name evidence="1" type="ORF">NX722_11740</name>
</gene>
<dbReference type="RefSeq" id="WP_262568132.1">
    <property type="nucleotide sequence ID" value="NZ_JAPFCC010000001.1"/>
</dbReference>
<evidence type="ECO:0000313" key="1">
    <source>
        <dbReference type="EMBL" id="MCW7553297.1"/>
    </source>
</evidence>